<dbReference type="Pfam" id="PF09588">
    <property type="entry name" value="YqaJ"/>
    <property type="match status" value="1"/>
</dbReference>
<feature type="domain" description="YqaJ viral recombinase" evidence="1">
    <location>
        <begin position="33"/>
        <end position="156"/>
    </location>
</feature>
<protein>
    <submittedName>
        <fullName evidence="2">YqaJ viral recombinase family protein</fullName>
    </submittedName>
</protein>
<name>A0ABW1VBE5_9MICO</name>
<gene>
    <name evidence="2" type="ORF">ACFQB0_00315</name>
</gene>
<sequence>MPQPFDPEKSCGEAFGAACLQRIVADSSDRVAWLRARSRGITATDVAKLATQRSIQNAALDKLHGSGFGGNVWTDHGRSREPVIAAWVQAIHGIAPSTSLFHAEGQPLHLATPDGFAVRASGAVELAEIKTTSKPWRSIPRAYLRQVWWQQYVLGAERTLVVWEQHDNFVPTHDEPLSRWVDRDDEQIAVLVGLAGQLVEVLRRQVARDAASREARELYGPGALYV</sequence>
<reference evidence="3" key="1">
    <citation type="journal article" date="2019" name="Int. J. Syst. Evol. Microbiol.">
        <title>The Global Catalogue of Microorganisms (GCM) 10K type strain sequencing project: providing services to taxonomists for standard genome sequencing and annotation.</title>
        <authorList>
            <consortium name="The Broad Institute Genomics Platform"/>
            <consortium name="The Broad Institute Genome Sequencing Center for Infectious Disease"/>
            <person name="Wu L."/>
            <person name="Ma J."/>
        </authorList>
    </citation>
    <scope>NUCLEOTIDE SEQUENCE [LARGE SCALE GENOMIC DNA]</scope>
    <source>
        <strain evidence="3">CCUG 43304</strain>
    </source>
</reference>
<proteinExistence type="predicted"/>
<evidence type="ECO:0000313" key="2">
    <source>
        <dbReference type="EMBL" id="MFC6354557.1"/>
    </source>
</evidence>
<keyword evidence="3" id="KW-1185">Reference proteome</keyword>
<evidence type="ECO:0000259" key="1">
    <source>
        <dbReference type="Pfam" id="PF09588"/>
    </source>
</evidence>
<dbReference type="EMBL" id="JBHSTP010000001">
    <property type="protein sequence ID" value="MFC6354557.1"/>
    <property type="molecule type" value="Genomic_DNA"/>
</dbReference>
<comment type="caution">
    <text evidence="2">The sequence shown here is derived from an EMBL/GenBank/DDBJ whole genome shotgun (WGS) entry which is preliminary data.</text>
</comment>
<organism evidence="2 3">
    <name type="scientific">Luethyella okanaganae</name>
    <dbReference type="NCBI Taxonomy" id="69372"/>
    <lineage>
        <taxon>Bacteria</taxon>
        <taxon>Bacillati</taxon>
        <taxon>Actinomycetota</taxon>
        <taxon>Actinomycetes</taxon>
        <taxon>Micrococcales</taxon>
        <taxon>Microbacteriaceae</taxon>
        <taxon>Luethyella</taxon>
    </lineage>
</organism>
<dbReference type="InterPro" id="IPR019080">
    <property type="entry name" value="YqaJ_viral_recombinase"/>
</dbReference>
<dbReference type="InterPro" id="IPR011335">
    <property type="entry name" value="Restrct_endonuc-II-like"/>
</dbReference>
<dbReference type="Proteomes" id="UP001596306">
    <property type="component" value="Unassembled WGS sequence"/>
</dbReference>
<dbReference type="RefSeq" id="WP_386729568.1">
    <property type="nucleotide sequence ID" value="NZ_JBHSTP010000001.1"/>
</dbReference>
<dbReference type="SUPFAM" id="SSF52980">
    <property type="entry name" value="Restriction endonuclease-like"/>
    <property type="match status" value="1"/>
</dbReference>
<evidence type="ECO:0000313" key="3">
    <source>
        <dbReference type="Proteomes" id="UP001596306"/>
    </source>
</evidence>
<accession>A0ABW1VBE5</accession>
<dbReference type="Gene3D" id="3.90.320.10">
    <property type="match status" value="1"/>
</dbReference>
<dbReference type="InterPro" id="IPR011604">
    <property type="entry name" value="PDDEXK-like_dom_sf"/>
</dbReference>